<comment type="subcellular location">
    <subcellularLocation>
        <location evidence="6">Cytoplasm</location>
    </subcellularLocation>
</comment>
<dbReference type="Gene3D" id="3.30.1370.50">
    <property type="entry name" value="R3H-like domain"/>
    <property type="match status" value="1"/>
</dbReference>
<evidence type="ECO:0000256" key="6">
    <source>
        <dbReference type="HAMAP-Rule" id="MF_00867"/>
    </source>
</evidence>
<dbReference type="NCBIfam" id="NF041568">
    <property type="entry name" value="Jag_EloR"/>
    <property type="match status" value="1"/>
</dbReference>
<dbReference type="PROSITE" id="PS51061">
    <property type="entry name" value="R3H"/>
    <property type="match status" value="1"/>
</dbReference>
<evidence type="ECO:0000256" key="5">
    <source>
        <dbReference type="ARBA" id="ARBA00023316"/>
    </source>
</evidence>
<dbReference type="HAMAP" id="MF_00867">
    <property type="entry name" value="KhpB"/>
    <property type="match status" value="1"/>
</dbReference>
<dbReference type="SMART" id="SM00393">
    <property type="entry name" value="R3H"/>
    <property type="match status" value="1"/>
</dbReference>
<evidence type="ECO:0000256" key="1">
    <source>
        <dbReference type="ARBA" id="ARBA00022490"/>
    </source>
</evidence>
<dbReference type="GO" id="GO:0008360">
    <property type="term" value="P:regulation of cell shape"/>
    <property type="evidence" value="ECO:0007669"/>
    <property type="project" value="UniProtKB-KW"/>
</dbReference>
<dbReference type="InterPro" id="IPR034079">
    <property type="entry name" value="R3H_KhpB"/>
</dbReference>
<evidence type="ECO:0000256" key="2">
    <source>
        <dbReference type="ARBA" id="ARBA00022884"/>
    </source>
</evidence>
<organism evidence="8 10">
    <name type="scientific">Candidatus Chlorohelix allophototropha</name>
    <dbReference type="NCBI Taxonomy" id="3003348"/>
    <lineage>
        <taxon>Bacteria</taxon>
        <taxon>Bacillati</taxon>
        <taxon>Chloroflexota</taxon>
        <taxon>Chloroflexia</taxon>
        <taxon>Candidatus Chloroheliales</taxon>
        <taxon>Candidatus Chloroheliaceae</taxon>
        <taxon>Candidatus Chlorohelix</taxon>
    </lineage>
</organism>
<comment type="subunit">
    <text evidence="6">Forms a complex with KhpA.</text>
</comment>
<evidence type="ECO:0000256" key="3">
    <source>
        <dbReference type="ARBA" id="ARBA00022960"/>
    </source>
</evidence>
<comment type="similarity">
    <text evidence="6">Belongs to the KhpB RNA-binding protein family.</text>
</comment>
<dbReference type="Pfam" id="PF13083">
    <property type="entry name" value="KH_KhpA-B"/>
    <property type="match status" value="1"/>
</dbReference>
<evidence type="ECO:0000256" key="4">
    <source>
        <dbReference type="ARBA" id="ARBA00023186"/>
    </source>
</evidence>
<dbReference type="Gene3D" id="3.30.300.20">
    <property type="match status" value="1"/>
</dbReference>
<dbReference type="Pfam" id="PF01424">
    <property type="entry name" value="R3H"/>
    <property type="match status" value="1"/>
</dbReference>
<proteinExistence type="inferred from homology"/>
<comment type="caution">
    <text evidence="6">Lacks conserved residue(s) required for the propagation of feature annotation.</text>
</comment>
<protein>
    <recommendedName>
        <fullName evidence="6">RNA-binding protein KhpB</fullName>
    </recommendedName>
    <alternativeName>
        <fullName evidence="6">RNA-binding protein EloR</fullName>
    </alternativeName>
</protein>
<dbReference type="InterPro" id="IPR039247">
    <property type="entry name" value="KhpB"/>
</dbReference>
<dbReference type="Gene3D" id="3.30.30.80">
    <property type="entry name" value="probable RNA-binding protein from clostridium symbiosum atcc 14940"/>
    <property type="match status" value="1"/>
</dbReference>
<evidence type="ECO:0000313" key="8">
    <source>
        <dbReference type="EMBL" id="NWJ47381.1"/>
    </source>
</evidence>
<comment type="function">
    <text evidence="6">A probable RNA chaperone. Forms a complex with KhpA which binds to cellular RNA and controls its expression. Plays a role in peptidoglycan (PG) homeostasis and cell length regulation.</text>
</comment>
<dbReference type="RefSeq" id="WP_341471182.1">
    <property type="nucleotide sequence ID" value="NZ_CP128400.1"/>
</dbReference>
<evidence type="ECO:0000313" key="11">
    <source>
        <dbReference type="Proteomes" id="UP001431572"/>
    </source>
</evidence>
<evidence type="ECO:0000313" key="10">
    <source>
        <dbReference type="Proteomes" id="UP000521676"/>
    </source>
</evidence>
<dbReference type="Proteomes" id="UP001431572">
    <property type="component" value="Chromosome 2"/>
</dbReference>
<keyword evidence="11" id="KW-1185">Reference proteome</keyword>
<dbReference type="AlphaFoldDB" id="A0A8T7M5J6"/>
<dbReference type="InterPro" id="IPR038247">
    <property type="entry name" value="Jag_N_dom_sf"/>
</dbReference>
<evidence type="ECO:0000259" key="7">
    <source>
        <dbReference type="PROSITE" id="PS51061"/>
    </source>
</evidence>
<dbReference type="EMBL" id="JACATZ010000003">
    <property type="protein sequence ID" value="NWJ47381.1"/>
    <property type="molecule type" value="Genomic_DNA"/>
</dbReference>
<dbReference type="GO" id="GO:0009252">
    <property type="term" value="P:peptidoglycan biosynthetic process"/>
    <property type="evidence" value="ECO:0007669"/>
    <property type="project" value="UniProtKB-UniRule"/>
</dbReference>
<dbReference type="Proteomes" id="UP000521676">
    <property type="component" value="Unassembled WGS sequence"/>
</dbReference>
<dbReference type="Pfam" id="PF14804">
    <property type="entry name" value="Jag_N"/>
    <property type="match status" value="1"/>
</dbReference>
<dbReference type="SMART" id="SM01245">
    <property type="entry name" value="Jag_N"/>
    <property type="match status" value="1"/>
</dbReference>
<keyword evidence="4 6" id="KW-0143">Chaperone</keyword>
<reference evidence="8 10" key="1">
    <citation type="submission" date="2020-06" db="EMBL/GenBank/DDBJ databases">
        <title>Anoxygenic phototrophic Chloroflexota member uses a Type I reaction center.</title>
        <authorList>
            <person name="Tsuji J.M."/>
            <person name="Shaw N.A."/>
            <person name="Nagashima S."/>
            <person name="Venkiteswaran J."/>
            <person name="Schiff S.L."/>
            <person name="Hanada S."/>
            <person name="Tank M."/>
            <person name="Neufeld J.D."/>
        </authorList>
    </citation>
    <scope>NUCLEOTIDE SEQUENCE [LARGE SCALE GENOMIC DNA]</scope>
    <source>
        <strain evidence="8">L227-S17</strain>
    </source>
</reference>
<keyword evidence="2 6" id="KW-0694">RNA-binding</keyword>
<feature type="domain" description="R3H" evidence="7">
    <location>
        <begin position="192"/>
        <end position="257"/>
    </location>
</feature>
<dbReference type="SUPFAM" id="SSF82708">
    <property type="entry name" value="R3H domain"/>
    <property type="match status" value="1"/>
</dbReference>
<dbReference type="InterPro" id="IPR001374">
    <property type="entry name" value="R3H_dom"/>
</dbReference>
<dbReference type="PANTHER" id="PTHR35800">
    <property type="entry name" value="PROTEIN JAG"/>
    <property type="match status" value="1"/>
</dbReference>
<accession>A0A8T7M5J6</accession>
<gene>
    <name evidence="6" type="primary">khpB</name>
    <name evidence="6" type="synonym">eloR</name>
    <name evidence="8" type="ORF">HXX08_16100</name>
    <name evidence="9" type="ORF">OZ401_002901</name>
</gene>
<evidence type="ECO:0000313" key="9">
    <source>
        <dbReference type="EMBL" id="WJW69293.1"/>
    </source>
</evidence>
<keyword evidence="3 6" id="KW-0133">Cell shape</keyword>
<reference evidence="9" key="2">
    <citation type="journal article" date="2024" name="Nature">
        <title>Anoxygenic phototroph of the Chloroflexota uses a type I reaction centre.</title>
        <authorList>
            <person name="Tsuji J.M."/>
            <person name="Shaw N.A."/>
            <person name="Nagashima S."/>
            <person name="Venkiteswaran J.J."/>
            <person name="Schiff S.L."/>
            <person name="Watanabe T."/>
            <person name="Fukui M."/>
            <person name="Hanada S."/>
            <person name="Tank M."/>
            <person name="Neufeld J.D."/>
        </authorList>
    </citation>
    <scope>NUCLEOTIDE SEQUENCE</scope>
    <source>
        <strain evidence="9">L227-S17</strain>
    </source>
</reference>
<dbReference type="InterPro" id="IPR015946">
    <property type="entry name" value="KH_dom-like_a/b"/>
</dbReference>
<sequence length="257" mass="29111">MQSVEVQARTVDEAVGMALGRLGRRFDEVDVEILRPGSPGVLGIGAEDALVRVTVRNPAMVQHNAYQQMPQPGQPFYGAPMPPAGINPPPRQSFSPQELAEIGREVIMQMLRRMRLQARPQIQIHQQIIDPNSGEESESPLVTINLVGNDLGQLIGRRGETLTDLQFLFNLILNKKTRIWGRVMIDVEGYRTRRKDNLINLARRMAEQVMATRQSITLEPMPAYERRLVHMALIDHPYIRTESFGEGEERKVTIFPK</sequence>
<dbReference type="InterPro" id="IPR036867">
    <property type="entry name" value="R3H_dom_sf"/>
</dbReference>
<dbReference type="GO" id="GO:0005737">
    <property type="term" value="C:cytoplasm"/>
    <property type="evidence" value="ECO:0007669"/>
    <property type="project" value="UniProtKB-SubCell"/>
</dbReference>
<dbReference type="InterPro" id="IPR038008">
    <property type="entry name" value="Jag_KH"/>
</dbReference>
<dbReference type="GO" id="GO:0003723">
    <property type="term" value="F:RNA binding"/>
    <property type="evidence" value="ECO:0007669"/>
    <property type="project" value="UniProtKB-UniRule"/>
</dbReference>
<dbReference type="GO" id="GO:0071555">
    <property type="term" value="P:cell wall organization"/>
    <property type="evidence" value="ECO:0007669"/>
    <property type="project" value="UniProtKB-KW"/>
</dbReference>
<dbReference type="PANTHER" id="PTHR35800:SF1">
    <property type="entry name" value="RNA-BINDING PROTEIN KHPB"/>
    <property type="match status" value="1"/>
</dbReference>
<dbReference type="InterPro" id="IPR032782">
    <property type="entry name" value="KhpB_N"/>
</dbReference>
<keyword evidence="1 6" id="KW-0963">Cytoplasm</keyword>
<dbReference type="CDD" id="cd02414">
    <property type="entry name" value="KH-II_Jag"/>
    <property type="match status" value="1"/>
</dbReference>
<dbReference type="CDD" id="cd02644">
    <property type="entry name" value="R3H_jag"/>
    <property type="match status" value="1"/>
</dbReference>
<dbReference type="EMBL" id="CP128400">
    <property type="protein sequence ID" value="WJW69293.1"/>
    <property type="molecule type" value="Genomic_DNA"/>
</dbReference>
<name>A0A8T7M5J6_9CHLR</name>
<comment type="domain">
    <text evidence="6">Has an N-terminal Jag-N domain and 2 RNA-binding domains (KH and R3H).</text>
</comment>
<keyword evidence="5 6" id="KW-0961">Cell wall biogenesis/degradation</keyword>